<dbReference type="EMBL" id="JEOB01000004">
    <property type="protein sequence ID" value="EXM38582.1"/>
    <property type="molecule type" value="Genomic_DNA"/>
</dbReference>
<evidence type="ECO:0000313" key="3">
    <source>
        <dbReference type="Proteomes" id="UP000021369"/>
    </source>
</evidence>
<feature type="compositionally biased region" description="Basic and acidic residues" evidence="1">
    <location>
        <begin position="33"/>
        <end position="55"/>
    </location>
</feature>
<evidence type="ECO:0000313" key="2">
    <source>
        <dbReference type="EMBL" id="EXM38582.1"/>
    </source>
</evidence>
<dbReference type="AlphaFoldDB" id="A0A011UZH7"/>
<proteinExistence type="predicted"/>
<dbReference type="Proteomes" id="UP000021369">
    <property type="component" value="Unassembled WGS sequence"/>
</dbReference>
<evidence type="ECO:0000256" key="1">
    <source>
        <dbReference type="SAM" id="MobiDB-lite"/>
    </source>
</evidence>
<accession>A0A011UZH7</accession>
<reference evidence="2 3" key="1">
    <citation type="submission" date="2013-06" db="EMBL/GenBank/DDBJ databases">
        <title>Rumen cellulosomics: divergent fiber-degrading strategies revealed by comparative genome-wide analysis of six Ruminococcal strains.</title>
        <authorList>
            <person name="Dassa B."/>
            <person name="Borovok I."/>
            <person name="Lamed R."/>
            <person name="Flint H."/>
            <person name="Yeoman C.J."/>
            <person name="White B."/>
            <person name="Bayer E.A."/>
        </authorList>
    </citation>
    <scope>NUCLEOTIDE SEQUENCE [LARGE SCALE GENOMIC DNA]</scope>
    <source>
        <strain evidence="2 3">SY3</strain>
    </source>
</reference>
<gene>
    <name evidence="2" type="ORF">RASY3_14845</name>
</gene>
<organism evidence="2 3">
    <name type="scientific">Ruminococcus albus SY3</name>
    <dbReference type="NCBI Taxonomy" id="1341156"/>
    <lineage>
        <taxon>Bacteria</taxon>
        <taxon>Bacillati</taxon>
        <taxon>Bacillota</taxon>
        <taxon>Clostridia</taxon>
        <taxon>Eubacteriales</taxon>
        <taxon>Oscillospiraceae</taxon>
        <taxon>Ruminococcus</taxon>
    </lineage>
</organism>
<feature type="region of interest" description="Disordered" evidence="1">
    <location>
        <begin position="33"/>
        <end position="63"/>
    </location>
</feature>
<name>A0A011UZH7_RUMAL</name>
<dbReference type="RefSeq" id="WP_037289454.1">
    <property type="nucleotide sequence ID" value="NZ_JEOB01000004.1"/>
</dbReference>
<comment type="caution">
    <text evidence="2">The sequence shown here is derived from an EMBL/GenBank/DDBJ whole genome shotgun (WGS) entry which is preliminary data.</text>
</comment>
<sequence>MDNKTRNRKLNRLMHNEINEICNRYKDECKELGSRKETPEERAARLKKKEYEERRRQRWTLHK</sequence>
<keyword evidence="3" id="KW-1185">Reference proteome</keyword>
<protein>
    <submittedName>
        <fullName evidence="2">Uncharacterized protein</fullName>
    </submittedName>
</protein>